<dbReference type="Proteomes" id="UP000077266">
    <property type="component" value="Unassembled WGS sequence"/>
</dbReference>
<feature type="region of interest" description="Disordered" evidence="1">
    <location>
        <begin position="107"/>
        <end position="127"/>
    </location>
</feature>
<proteinExistence type="predicted"/>
<sequence length="149" mass="16945">MTFDWANLTARVHWRSLIVRMFAEEAAVKAAFQAGKRDMQRKAKAVMSGTTPGGFPDFEQLRGIFTAFADNLESGYRTVYRKRHGGTLDLDECERLKSLRFEVGCDPIDSEEDEEEERRKAAGGKTTKEAAMLLRAQYRMNPDLANRGY</sequence>
<evidence type="ECO:0000313" key="3">
    <source>
        <dbReference type="Proteomes" id="UP000077266"/>
    </source>
</evidence>
<name>A0A165FS14_EXIGL</name>
<accession>A0A165FS14</accession>
<keyword evidence="3" id="KW-1185">Reference proteome</keyword>
<protein>
    <submittedName>
        <fullName evidence="2">Uncharacterized protein</fullName>
    </submittedName>
</protein>
<dbReference type="EMBL" id="KV426073">
    <property type="protein sequence ID" value="KZV89442.1"/>
    <property type="molecule type" value="Genomic_DNA"/>
</dbReference>
<organism evidence="2 3">
    <name type="scientific">Exidia glandulosa HHB12029</name>
    <dbReference type="NCBI Taxonomy" id="1314781"/>
    <lineage>
        <taxon>Eukaryota</taxon>
        <taxon>Fungi</taxon>
        <taxon>Dikarya</taxon>
        <taxon>Basidiomycota</taxon>
        <taxon>Agaricomycotina</taxon>
        <taxon>Agaricomycetes</taxon>
        <taxon>Auriculariales</taxon>
        <taxon>Exidiaceae</taxon>
        <taxon>Exidia</taxon>
    </lineage>
</organism>
<evidence type="ECO:0000256" key="1">
    <source>
        <dbReference type="SAM" id="MobiDB-lite"/>
    </source>
</evidence>
<gene>
    <name evidence="2" type="ORF">EXIGLDRAFT_147631</name>
</gene>
<dbReference type="AlphaFoldDB" id="A0A165FS14"/>
<dbReference type="InParanoid" id="A0A165FS14"/>
<evidence type="ECO:0000313" key="2">
    <source>
        <dbReference type="EMBL" id="KZV89442.1"/>
    </source>
</evidence>
<reference evidence="2 3" key="1">
    <citation type="journal article" date="2016" name="Mol. Biol. Evol.">
        <title>Comparative Genomics of Early-Diverging Mushroom-Forming Fungi Provides Insights into the Origins of Lignocellulose Decay Capabilities.</title>
        <authorList>
            <person name="Nagy L.G."/>
            <person name="Riley R."/>
            <person name="Tritt A."/>
            <person name="Adam C."/>
            <person name="Daum C."/>
            <person name="Floudas D."/>
            <person name="Sun H."/>
            <person name="Yadav J.S."/>
            <person name="Pangilinan J."/>
            <person name="Larsson K.H."/>
            <person name="Matsuura K."/>
            <person name="Barry K."/>
            <person name="Labutti K."/>
            <person name="Kuo R."/>
            <person name="Ohm R.A."/>
            <person name="Bhattacharya S.S."/>
            <person name="Shirouzu T."/>
            <person name="Yoshinaga Y."/>
            <person name="Martin F.M."/>
            <person name="Grigoriev I.V."/>
            <person name="Hibbett D.S."/>
        </authorList>
    </citation>
    <scope>NUCLEOTIDE SEQUENCE [LARGE SCALE GENOMIC DNA]</scope>
    <source>
        <strain evidence="2 3">HHB12029</strain>
    </source>
</reference>